<dbReference type="InterPro" id="IPR010908">
    <property type="entry name" value="Longin_dom"/>
</dbReference>
<dbReference type="SMART" id="SM01270">
    <property type="entry name" value="Longin"/>
    <property type="match status" value="1"/>
</dbReference>
<gene>
    <name evidence="6" type="ORF">KP509_25G056400</name>
</gene>
<feature type="domain" description="Longin" evidence="5">
    <location>
        <begin position="34"/>
        <end position="141"/>
    </location>
</feature>
<dbReference type="PANTHER" id="PTHR47461:SF1">
    <property type="entry name" value="PHYTOLONGIN PHYL1.2"/>
    <property type="match status" value="1"/>
</dbReference>
<sequence>MVASDCVKIPYTLLATCSSFGCRKLASDLASVTAVVKNNIVVADYRNADSENFVRVAKKCLEQIPPFHKKFSFTSSNRRFICLIEGIFTYCAIMDEGLNKTNAFMFLERVKDSFIDVLQKRNIEVHKLKGYSVQDDMDPLFRYLALPLTGVPEGEKTRIREEQFPHTQENSDNGDEVLPHSAVTPLKGTNKEVLEPQAEQRSTFGYSWSSPTHFMHNLRGDKKLKGTKNHTSDYDKAVITDPTNSSSKGLNQSKGLEVMVDNGSSFVGPESKWQVSQSRWRHHVKLLIAIDLIVCLVLLAIWLVVCQGAQCLEKR</sequence>
<comment type="subcellular location">
    <subcellularLocation>
        <location evidence="1">Membrane</location>
    </subcellularLocation>
</comment>
<evidence type="ECO:0000256" key="3">
    <source>
        <dbReference type="ARBA" id="ARBA00023136"/>
    </source>
</evidence>
<comment type="similarity">
    <text evidence="2">Belongs to the synaptobrevin family.</text>
</comment>
<evidence type="ECO:0000256" key="1">
    <source>
        <dbReference type="ARBA" id="ARBA00004370"/>
    </source>
</evidence>
<accession>A0A8T2RSH8</accession>
<dbReference type="OrthoDB" id="1871923at2759"/>
<keyword evidence="4" id="KW-1133">Transmembrane helix</keyword>
<dbReference type="PROSITE" id="PS50859">
    <property type="entry name" value="LONGIN"/>
    <property type="match status" value="1"/>
</dbReference>
<dbReference type="EMBL" id="CM035430">
    <property type="protein sequence ID" value="KAH7298724.1"/>
    <property type="molecule type" value="Genomic_DNA"/>
</dbReference>
<dbReference type="Gene3D" id="3.30.450.50">
    <property type="entry name" value="Longin domain"/>
    <property type="match status" value="1"/>
</dbReference>
<dbReference type="SUPFAM" id="SSF64356">
    <property type="entry name" value="SNARE-like"/>
    <property type="match status" value="1"/>
</dbReference>
<dbReference type="PANTHER" id="PTHR47461">
    <property type="entry name" value="PHYTOLONGIN PHYL1.2"/>
    <property type="match status" value="1"/>
</dbReference>
<evidence type="ECO:0000313" key="6">
    <source>
        <dbReference type="EMBL" id="KAH7298724.1"/>
    </source>
</evidence>
<evidence type="ECO:0000259" key="5">
    <source>
        <dbReference type="PROSITE" id="PS50859"/>
    </source>
</evidence>
<reference evidence="6" key="1">
    <citation type="submission" date="2021-08" db="EMBL/GenBank/DDBJ databases">
        <title>WGS assembly of Ceratopteris richardii.</title>
        <authorList>
            <person name="Marchant D.B."/>
            <person name="Chen G."/>
            <person name="Jenkins J."/>
            <person name="Shu S."/>
            <person name="Leebens-Mack J."/>
            <person name="Grimwood J."/>
            <person name="Schmutz J."/>
            <person name="Soltis P."/>
            <person name="Soltis D."/>
            <person name="Chen Z.-H."/>
        </authorList>
    </citation>
    <scope>NUCLEOTIDE SEQUENCE</scope>
    <source>
        <strain evidence="6">Whitten #5841</strain>
        <tissue evidence="6">Leaf</tissue>
    </source>
</reference>
<dbReference type="Proteomes" id="UP000825935">
    <property type="component" value="Chromosome 25"/>
</dbReference>
<protein>
    <recommendedName>
        <fullName evidence="5">Longin domain-containing protein</fullName>
    </recommendedName>
</protein>
<comment type="caution">
    <text evidence="6">The sequence shown here is derived from an EMBL/GenBank/DDBJ whole genome shotgun (WGS) entry which is preliminary data.</text>
</comment>
<dbReference type="OMA" id="PLARECI"/>
<evidence type="ECO:0000256" key="4">
    <source>
        <dbReference type="SAM" id="Phobius"/>
    </source>
</evidence>
<name>A0A8T2RSH8_CERRI</name>
<proteinExistence type="inferred from homology"/>
<dbReference type="CDD" id="cd14824">
    <property type="entry name" value="Longin"/>
    <property type="match status" value="1"/>
</dbReference>
<feature type="transmembrane region" description="Helical" evidence="4">
    <location>
        <begin position="286"/>
        <end position="305"/>
    </location>
</feature>
<keyword evidence="3 4" id="KW-0472">Membrane</keyword>
<keyword evidence="7" id="KW-1185">Reference proteome</keyword>
<keyword evidence="4" id="KW-0812">Transmembrane</keyword>
<dbReference type="InterPro" id="IPR011012">
    <property type="entry name" value="Longin-like_dom_sf"/>
</dbReference>
<evidence type="ECO:0000256" key="2">
    <source>
        <dbReference type="ARBA" id="ARBA00008025"/>
    </source>
</evidence>
<dbReference type="InterPro" id="IPR044783">
    <property type="entry name" value="PHYL"/>
</dbReference>
<dbReference type="AlphaFoldDB" id="A0A8T2RSH8"/>
<dbReference type="Pfam" id="PF13774">
    <property type="entry name" value="Longin"/>
    <property type="match status" value="1"/>
</dbReference>
<dbReference type="GO" id="GO:0016020">
    <property type="term" value="C:membrane"/>
    <property type="evidence" value="ECO:0007669"/>
    <property type="project" value="UniProtKB-SubCell"/>
</dbReference>
<evidence type="ECO:0000313" key="7">
    <source>
        <dbReference type="Proteomes" id="UP000825935"/>
    </source>
</evidence>
<organism evidence="6 7">
    <name type="scientific">Ceratopteris richardii</name>
    <name type="common">Triangle waterfern</name>
    <dbReference type="NCBI Taxonomy" id="49495"/>
    <lineage>
        <taxon>Eukaryota</taxon>
        <taxon>Viridiplantae</taxon>
        <taxon>Streptophyta</taxon>
        <taxon>Embryophyta</taxon>
        <taxon>Tracheophyta</taxon>
        <taxon>Polypodiopsida</taxon>
        <taxon>Polypodiidae</taxon>
        <taxon>Polypodiales</taxon>
        <taxon>Pteridineae</taxon>
        <taxon>Pteridaceae</taxon>
        <taxon>Parkerioideae</taxon>
        <taxon>Ceratopteris</taxon>
    </lineage>
</organism>